<keyword evidence="1 2" id="KW-0238">DNA-binding</keyword>
<dbReference type="EMBL" id="FNPH01000006">
    <property type="protein sequence ID" value="SDZ16048.1"/>
    <property type="molecule type" value="Genomic_DNA"/>
</dbReference>
<sequence length="215" mass="23445">MSDVGAPPHVDGAAAPARMDGRAARAARTRRAIVDAHLALIDEGDLKPTGERIAERAGVSLRTLWTNFKDMETLFAATGQRISERQDALARPISAELPITRRIEEFCAQRVRMLEMLAPSARASALREPFSAQLRVNRRRNIARVRAEIESVFAPELAHAGQGREQLLDALTLASTWSAWSMLRDAMGLDVEAARATMARTIGALLVDAIAAALR</sequence>
<dbReference type="SUPFAM" id="SSF46689">
    <property type="entry name" value="Homeodomain-like"/>
    <property type="match status" value="1"/>
</dbReference>
<evidence type="ECO:0000259" key="4">
    <source>
        <dbReference type="PROSITE" id="PS50977"/>
    </source>
</evidence>
<evidence type="ECO:0000256" key="3">
    <source>
        <dbReference type="SAM" id="MobiDB-lite"/>
    </source>
</evidence>
<dbReference type="OrthoDB" id="8688418at2"/>
<dbReference type="Gene3D" id="1.10.357.10">
    <property type="entry name" value="Tetracycline Repressor, domain 2"/>
    <property type="match status" value="1"/>
</dbReference>
<reference evidence="6" key="1">
    <citation type="submission" date="2016-10" db="EMBL/GenBank/DDBJ databases">
        <authorList>
            <person name="Varghese N."/>
            <person name="Submissions S."/>
        </authorList>
    </citation>
    <scope>NUCLEOTIDE SEQUENCE [LARGE SCALE GENOMIC DNA]</scope>
    <source>
        <strain evidence="6">DSM 45245</strain>
    </source>
</reference>
<evidence type="ECO:0000256" key="2">
    <source>
        <dbReference type="PROSITE-ProRule" id="PRU00335"/>
    </source>
</evidence>
<feature type="DNA-binding region" description="H-T-H motif" evidence="2">
    <location>
        <begin position="49"/>
        <end position="68"/>
    </location>
</feature>
<dbReference type="PROSITE" id="PS50977">
    <property type="entry name" value="HTH_TETR_2"/>
    <property type="match status" value="1"/>
</dbReference>
<dbReference type="STRING" id="405436.SAMN05444365_10686"/>
<dbReference type="InterPro" id="IPR009057">
    <property type="entry name" value="Homeodomain-like_sf"/>
</dbReference>
<evidence type="ECO:0000256" key="1">
    <source>
        <dbReference type="ARBA" id="ARBA00023125"/>
    </source>
</evidence>
<dbReference type="InterPro" id="IPR001647">
    <property type="entry name" value="HTH_TetR"/>
</dbReference>
<dbReference type="Proteomes" id="UP000242415">
    <property type="component" value="Unassembled WGS sequence"/>
</dbReference>
<organism evidence="5 6">
    <name type="scientific">Micromonospora pattaloongensis</name>
    <dbReference type="NCBI Taxonomy" id="405436"/>
    <lineage>
        <taxon>Bacteria</taxon>
        <taxon>Bacillati</taxon>
        <taxon>Actinomycetota</taxon>
        <taxon>Actinomycetes</taxon>
        <taxon>Micromonosporales</taxon>
        <taxon>Micromonosporaceae</taxon>
        <taxon>Micromonospora</taxon>
    </lineage>
</organism>
<evidence type="ECO:0000313" key="5">
    <source>
        <dbReference type="EMBL" id="SDZ16048.1"/>
    </source>
</evidence>
<accession>A0A1H3QSS6</accession>
<gene>
    <name evidence="5" type="ORF">SAMN05444365_10686</name>
</gene>
<dbReference type="AlphaFoldDB" id="A0A1H3QSS6"/>
<dbReference type="RefSeq" id="WP_091558495.1">
    <property type="nucleotide sequence ID" value="NZ_FNPH01000006.1"/>
</dbReference>
<feature type="region of interest" description="Disordered" evidence="3">
    <location>
        <begin position="1"/>
        <end position="22"/>
    </location>
</feature>
<proteinExistence type="predicted"/>
<keyword evidence="6" id="KW-1185">Reference proteome</keyword>
<feature type="domain" description="HTH tetR-type" evidence="4">
    <location>
        <begin position="27"/>
        <end position="86"/>
    </location>
</feature>
<name>A0A1H3QSS6_9ACTN</name>
<dbReference type="GO" id="GO:0003677">
    <property type="term" value="F:DNA binding"/>
    <property type="evidence" value="ECO:0007669"/>
    <property type="project" value="UniProtKB-UniRule"/>
</dbReference>
<protein>
    <submittedName>
        <fullName evidence="5">Transcriptional regulator, TetR family</fullName>
    </submittedName>
</protein>
<evidence type="ECO:0000313" key="6">
    <source>
        <dbReference type="Proteomes" id="UP000242415"/>
    </source>
</evidence>